<dbReference type="AlphaFoldDB" id="A0A420EC88"/>
<dbReference type="CDD" id="cd07389">
    <property type="entry name" value="MPP_PhoD"/>
    <property type="match status" value="1"/>
</dbReference>
<protein>
    <submittedName>
        <fullName evidence="5">Alkaline phosphatase</fullName>
    </submittedName>
</protein>
<dbReference type="Gene3D" id="2.60.40.380">
    <property type="entry name" value="Purple acid phosphatase-like, N-terminal"/>
    <property type="match status" value="1"/>
</dbReference>
<dbReference type="Pfam" id="PF09423">
    <property type="entry name" value="PhoD"/>
    <property type="match status" value="1"/>
</dbReference>
<dbReference type="InterPro" id="IPR052900">
    <property type="entry name" value="Phospholipid_Metab_Enz"/>
</dbReference>
<evidence type="ECO:0000313" key="5">
    <source>
        <dbReference type="EMBL" id="RKF18291.1"/>
    </source>
</evidence>
<feature type="domain" description="PhoD-like phosphatase metallophosphatase" evidence="3">
    <location>
        <begin position="137"/>
        <end position="510"/>
    </location>
</feature>
<evidence type="ECO:0000256" key="2">
    <source>
        <dbReference type="SAM" id="SignalP"/>
    </source>
</evidence>
<dbReference type="InterPro" id="IPR029052">
    <property type="entry name" value="Metallo-depent_PP-like"/>
</dbReference>
<sequence>MNFSVDRRALVKTGLLGLGALSMPGTAAILTAQGFTHGVASGEPSQNSVLLWTRYAAANDTRLRAELARDINFTHIVGGGDVTARGETDHTAKITIGDLPANSWLYYRFVAPDGSMSRIGRTRTLPQGDVSRFGIGLFSCSNMGFGWFNAYGHAAKRNDIDLMIHVGDYFYEYNPGKYPDPSQAVPGRILQPDHETVTLADYRLRYAAYRLDEDLQALHAAFPMIARWDDHESANDSWKGGAENHQPDSEGGWSVRKAAAERAYREWLPVSDRPWDSYQIGTLATIFLPETRLTARTQQVDLASALKGKSDIQAALTRFRDTVWLDPSHRLMGADQEKWLFDGLAQSKKSGTQWQILAQQVVMGPLSAPSALTDWLPADAPAYVRQRAMVGLAAAKAGLPFNFDSWDGYPVDRNRLYEAALGADADLIVLAGDSHNAWGNNLLHGTDRVGVEFAGHSVTSPGYEAYFQAVSPTRTAKALIETNPGLAFCDTSRRGYVSLDVKPDAVDGTWHFMSTIREHNLALDTSKNMRVRPGVRMLEEI</sequence>
<evidence type="ECO:0000259" key="4">
    <source>
        <dbReference type="Pfam" id="PF16655"/>
    </source>
</evidence>
<name>A0A420EC88_9SPHN</name>
<dbReference type="Gene3D" id="3.60.21.70">
    <property type="entry name" value="PhoD-like phosphatase"/>
    <property type="match status" value="1"/>
</dbReference>
<dbReference type="InterPro" id="IPR038607">
    <property type="entry name" value="PhoD-like_sf"/>
</dbReference>
<dbReference type="Pfam" id="PF16655">
    <property type="entry name" value="PhoD_N"/>
    <property type="match status" value="1"/>
</dbReference>
<comment type="caution">
    <text evidence="5">The sequence shown here is derived from an EMBL/GenBank/DDBJ whole genome shotgun (WGS) entry which is preliminary data.</text>
</comment>
<dbReference type="OrthoDB" id="327733at2"/>
<evidence type="ECO:0000256" key="1">
    <source>
        <dbReference type="SAM" id="MobiDB-lite"/>
    </source>
</evidence>
<feature type="chain" id="PRO_5019353098" evidence="2">
    <location>
        <begin position="28"/>
        <end position="541"/>
    </location>
</feature>
<accession>A0A420EC88</accession>
<reference evidence="5 6" key="1">
    <citation type="submission" date="2018-09" db="EMBL/GenBank/DDBJ databases">
        <title>Altererythrobacter spongiae sp. nov., isolated from a marine sponge.</title>
        <authorList>
            <person name="Zhuang L."/>
            <person name="Luo L."/>
        </authorList>
    </citation>
    <scope>NUCLEOTIDE SEQUENCE [LARGE SCALE GENOMIC DNA]</scope>
    <source>
        <strain evidence="5 6">HN-Y73</strain>
    </source>
</reference>
<feature type="signal peptide" evidence="2">
    <location>
        <begin position="1"/>
        <end position="27"/>
    </location>
</feature>
<keyword evidence="2" id="KW-0732">Signal</keyword>
<dbReference type="EMBL" id="RAPF01000010">
    <property type="protein sequence ID" value="RKF18291.1"/>
    <property type="molecule type" value="Genomic_DNA"/>
</dbReference>
<proteinExistence type="predicted"/>
<evidence type="ECO:0000313" key="6">
    <source>
        <dbReference type="Proteomes" id="UP000284395"/>
    </source>
</evidence>
<dbReference type="RefSeq" id="WP_120325735.1">
    <property type="nucleotide sequence ID" value="NZ_RAPF01000010.1"/>
</dbReference>
<dbReference type="InterPro" id="IPR018946">
    <property type="entry name" value="PhoD-like_MPP"/>
</dbReference>
<keyword evidence="6" id="KW-1185">Reference proteome</keyword>
<gene>
    <name evidence="5" type="ORF">D6851_15080</name>
</gene>
<dbReference type="Proteomes" id="UP000284395">
    <property type="component" value="Unassembled WGS sequence"/>
</dbReference>
<dbReference type="InterPro" id="IPR032093">
    <property type="entry name" value="PhoD_N"/>
</dbReference>
<dbReference type="SUPFAM" id="SSF56300">
    <property type="entry name" value="Metallo-dependent phosphatases"/>
    <property type="match status" value="1"/>
</dbReference>
<dbReference type="PANTHER" id="PTHR43606">
    <property type="entry name" value="PHOSPHATASE, PUTATIVE (AFU_ORTHOLOGUE AFUA_6G08710)-RELATED"/>
    <property type="match status" value="1"/>
</dbReference>
<feature type="domain" description="Phospholipase D N-terminal" evidence="4">
    <location>
        <begin position="37"/>
        <end position="124"/>
    </location>
</feature>
<evidence type="ECO:0000259" key="3">
    <source>
        <dbReference type="Pfam" id="PF09423"/>
    </source>
</evidence>
<feature type="region of interest" description="Disordered" evidence="1">
    <location>
        <begin position="235"/>
        <end position="254"/>
    </location>
</feature>
<dbReference type="PANTHER" id="PTHR43606:SF7">
    <property type="entry name" value="PHOSPHATASE, PUTATIVE (AFU_ORTHOLOGUE AFUA_6G08710)-RELATED"/>
    <property type="match status" value="1"/>
</dbReference>
<organism evidence="5 6">
    <name type="scientific">Altericroceibacterium spongiae</name>
    <dbReference type="NCBI Taxonomy" id="2320269"/>
    <lineage>
        <taxon>Bacteria</taxon>
        <taxon>Pseudomonadati</taxon>
        <taxon>Pseudomonadota</taxon>
        <taxon>Alphaproteobacteria</taxon>
        <taxon>Sphingomonadales</taxon>
        <taxon>Erythrobacteraceae</taxon>
        <taxon>Altericroceibacterium</taxon>
    </lineage>
</organism>